<evidence type="ECO:0000256" key="4">
    <source>
        <dbReference type="RuleBase" id="RU003476"/>
    </source>
</evidence>
<comment type="caution">
    <text evidence="6">The sequence shown here is derived from an EMBL/GenBank/DDBJ whole genome shotgun (WGS) entry which is preliminary data.</text>
</comment>
<gene>
    <name evidence="6" type="ORF">F8153_00230</name>
</gene>
<dbReference type="InterPro" id="IPR020476">
    <property type="entry name" value="Nudix_hydrolase"/>
</dbReference>
<dbReference type="AlphaFoldDB" id="A0A833MFG3"/>
<sequence>MREEVSSGGVVIFGNAILMLKKYNGDWVLPKGKVEIDEDYEQTAIREVLEEAGVKVEVIQYLGKIHYTYKNSWEDNDKISKTVHWFLMQSRSINCTPQKEEGFIEAKFIHINRVVDLAKYTDEKDIIKKAIEEYTKTSPEK</sequence>
<dbReference type="PANTHER" id="PTHR43222">
    <property type="entry name" value="NUDIX HYDROLASE 23"/>
    <property type="match status" value="1"/>
</dbReference>
<protein>
    <submittedName>
        <fullName evidence="6">NUDIX hydrolase</fullName>
    </submittedName>
</protein>
<dbReference type="SUPFAM" id="SSF55811">
    <property type="entry name" value="Nudix"/>
    <property type="match status" value="1"/>
</dbReference>
<dbReference type="Pfam" id="PF00293">
    <property type="entry name" value="NUDIX"/>
    <property type="match status" value="1"/>
</dbReference>
<dbReference type="InterPro" id="IPR015797">
    <property type="entry name" value="NUDIX_hydrolase-like_dom_sf"/>
</dbReference>
<organism evidence="6 7">
    <name type="scientific">Alkaliphilus serpentinus</name>
    <dbReference type="NCBI Taxonomy" id="1482731"/>
    <lineage>
        <taxon>Bacteria</taxon>
        <taxon>Bacillati</taxon>
        <taxon>Bacillota</taxon>
        <taxon>Clostridia</taxon>
        <taxon>Peptostreptococcales</taxon>
        <taxon>Natronincolaceae</taxon>
        <taxon>Alkaliphilus</taxon>
    </lineage>
</organism>
<dbReference type="CDD" id="cd03673">
    <property type="entry name" value="NUDIX_Ap6A_hydrolase"/>
    <property type="match status" value="1"/>
</dbReference>
<evidence type="ECO:0000256" key="3">
    <source>
        <dbReference type="ARBA" id="ARBA00022842"/>
    </source>
</evidence>
<evidence type="ECO:0000256" key="1">
    <source>
        <dbReference type="ARBA" id="ARBA00001946"/>
    </source>
</evidence>
<dbReference type="InterPro" id="IPR020084">
    <property type="entry name" value="NUDIX_hydrolase_CS"/>
</dbReference>
<dbReference type="InterPro" id="IPR000086">
    <property type="entry name" value="NUDIX_hydrolase_dom"/>
</dbReference>
<evidence type="ECO:0000256" key="2">
    <source>
        <dbReference type="ARBA" id="ARBA00022801"/>
    </source>
</evidence>
<dbReference type="PRINTS" id="PR00502">
    <property type="entry name" value="NUDIXFAMILY"/>
</dbReference>
<dbReference type="RefSeq" id="WP_151864390.1">
    <property type="nucleotide sequence ID" value="NZ_WBZB01000002.1"/>
</dbReference>
<evidence type="ECO:0000259" key="5">
    <source>
        <dbReference type="PROSITE" id="PS51462"/>
    </source>
</evidence>
<evidence type="ECO:0000313" key="7">
    <source>
        <dbReference type="Proteomes" id="UP000465601"/>
    </source>
</evidence>
<dbReference type="GO" id="GO:0016787">
    <property type="term" value="F:hydrolase activity"/>
    <property type="evidence" value="ECO:0007669"/>
    <property type="project" value="UniProtKB-KW"/>
</dbReference>
<feature type="domain" description="Nudix hydrolase" evidence="5">
    <location>
        <begin position="1"/>
        <end position="131"/>
    </location>
</feature>
<dbReference type="PANTHER" id="PTHR43222:SF9">
    <property type="entry name" value="8-OXO-(D)GTP PHOSPHATASE"/>
    <property type="match status" value="1"/>
</dbReference>
<keyword evidence="2 4" id="KW-0378">Hydrolase</keyword>
<accession>A0A833MFG3</accession>
<comment type="similarity">
    <text evidence="4">Belongs to the Nudix hydrolase family.</text>
</comment>
<proteinExistence type="inferred from homology"/>
<dbReference type="Proteomes" id="UP000465601">
    <property type="component" value="Unassembled WGS sequence"/>
</dbReference>
<name>A0A833MFG3_9FIRM</name>
<dbReference type="EMBL" id="WBZB01000002">
    <property type="protein sequence ID" value="KAB3533573.1"/>
    <property type="molecule type" value="Genomic_DNA"/>
</dbReference>
<evidence type="ECO:0000313" key="6">
    <source>
        <dbReference type="EMBL" id="KAB3533573.1"/>
    </source>
</evidence>
<dbReference type="PROSITE" id="PS51462">
    <property type="entry name" value="NUDIX"/>
    <property type="match status" value="1"/>
</dbReference>
<reference evidence="6 7" key="1">
    <citation type="submission" date="2019-10" db="EMBL/GenBank/DDBJ databases">
        <title>Alkaliphilus serpentinus sp. nov. and Alkaliphilus pronyensis sp. nov., two novel anaerobic alkaliphilic species isolated from the serpentinized-hosted hydrothermal field of the Prony Bay (New Caledonia).</title>
        <authorList>
            <person name="Postec A."/>
        </authorList>
    </citation>
    <scope>NUCLEOTIDE SEQUENCE [LARGE SCALE GENOMIC DNA]</scope>
    <source>
        <strain evidence="6 7">LacT</strain>
    </source>
</reference>
<comment type="cofactor">
    <cofactor evidence="1">
        <name>Mg(2+)</name>
        <dbReference type="ChEBI" id="CHEBI:18420"/>
    </cofactor>
</comment>
<dbReference type="PROSITE" id="PS00893">
    <property type="entry name" value="NUDIX_BOX"/>
    <property type="match status" value="1"/>
</dbReference>
<dbReference type="OrthoDB" id="9816289at2"/>
<dbReference type="Gene3D" id="3.90.79.10">
    <property type="entry name" value="Nucleoside Triphosphate Pyrophosphohydrolase"/>
    <property type="match status" value="1"/>
</dbReference>
<keyword evidence="7" id="KW-1185">Reference proteome</keyword>
<keyword evidence="3" id="KW-0460">Magnesium</keyword>